<keyword evidence="1" id="KW-0732">Signal</keyword>
<dbReference type="EMBL" id="JTAK01000002">
    <property type="protein sequence ID" value="KHO65819.1"/>
    <property type="molecule type" value="Genomic_DNA"/>
</dbReference>
<dbReference type="RefSeq" id="WP_039606281.1">
    <property type="nucleotide sequence ID" value="NZ_FMUP01000001.1"/>
</dbReference>
<gene>
    <name evidence="2" type="ORF">PT85_07205</name>
</gene>
<dbReference type="OrthoDB" id="7066679at2"/>
<evidence type="ECO:0008006" key="4">
    <source>
        <dbReference type="Google" id="ProtNLM"/>
    </source>
</evidence>
<proteinExistence type="predicted"/>
<organism evidence="2 3">
    <name type="scientific">Pseudomonas flexibilis</name>
    <dbReference type="NCBI Taxonomy" id="706570"/>
    <lineage>
        <taxon>Bacteria</taxon>
        <taxon>Pseudomonadati</taxon>
        <taxon>Pseudomonadota</taxon>
        <taxon>Gammaproteobacteria</taxon>
        <taxon>Pseudomonadales</taxon>
        <taxon>Pseudomonadaceae</taxon>
        <taxon>Pseudomonas</taxon>
    </lineage>
</organism>
<accession>A0A0B3BYQ0</accession>
<keyword evidence="3" id="KW-1185">Reference proteome</keyword>
<sequence>MKSSLAKPLLFLCALLFAGPGVAGCGEMQGMCLVISGGEETERVCGVTVCANVHSYWAQWDIGGGESAVSVSATEDTSSISLDGEPGFPVPQSIVQDGLTCYSTQNLAKIYCAKDIPM</sequence>
<evidence type="ECO:0000313" key="3">
    <source>
        <dbReference type="Proteomes" id="UP000030980"/>
    </source>
</evidence>
<feature type="chain" id="PRO_5002082523" description="Lipoprotein" evidence="1">
    <location>
        <begin position="24"/>
        <end position="118"/>
    </location>
</feature>
<protein>
    <recommendedName>
        <fullName evidence="4">Lipoprotein</fullName>
    </recommendedName>
</protein>
<dbReference type="PROSITE" id="PS51257">
    <property type="entry name" value="PROKAR_LIPOPROTEIN"/>
    <property type="match status" value="1"/>
</dbReference>
<evidence type="ECO:0000256" key="1">
    <source>
        <dbReference type="SAM" id="SignalP"/>
    </source>
</evidence>
<dbReference type="Proteomes" id="UP000030980">
    <property type="component" value="Unassembled WGS sequence"/>
</dbReference>
<comment type="caution">
    <text evidence="2">The sequence shown here is derived from an EMBL/GenBank/DDBJ whole genome shotgun (WGS) entry which is preliminary data.</text>
</comment>
<evidence type="ECO:0000313" key="2">
    <source>
        <dbReference type="EMBL" id="KHO65819.1"/>
    </source>
</evidence>
<feature type="signal peptide" evidence="1">
    <location>
        <begin position="1"/>
        <end position="23"/>
    </location>
</feature>
<dbReference type="AlphaFoldDB" id="A0A0B3BYQ0"/>
<reference evidence="2 3" key="1">
    <citation type="submission" date="2014-11" db="EMBL/GenBank/DDBJ databases">
        <title>Genome sequence of Pseudomonas tuomuerensis JCM 14085.</title>
        <authorList>
            <person name="Shin S.-K."/>
            <person name="Yi H."/>
        </authorList>
    </citation>
    <scope>NUCLEOTIDE SEQUENCE [LARGE SCALE GENOMIC DNA]</scope>
    <source>
        <strain evidence="2 3">JCM 14085</strain>
    </source>
</reference>
<name>A0A0B3BYQ0_9PSED</name>